<dbReference type="Gene3D" id="3.40.30.10">
    <property type="entry name" value="Glutaredoxin"/>
    <property type="match status" value="1"/>
</dbReference>
<dbReference type="Proteomes" id="UP001221189">
    <property type="component" value="Unassembled WGS sequence"/>
</dbReference>
<name>A0ABT5KIY0_9BURK</name>
<accession>A0ABT5KIY0</accession>
<dbReference type="InterPro" id="IPR036249">
    <property type="entry name" value="Thioredoxin-like_sf"/>
</dbReference>
<reference evidence="1 2" key="1">
    <citation type="submission" date="2022-10" db="EMBL/GenBank/DDBJ databases">
        <title>Paucibacter sp. hw1 Genome sequencing.</title>
        <authorList>
            <person name="Park S."/>
        </authorList>
    </citation>
    <scope>NUCLEOTIDE SEQUENCE [LARGE SCALE GENOMIC DNA]</scope>
    <source>
        <strain evidence="2">hw1</strain>
    </source>
</reference>
<dbReference type="PROSITE" id="PS51354">
    <property type="entry name" value="GLUTAREDOXIN_2"/>
    <property type="match status" value="1"/>
</dbReference>
<gene>
    <name evidence="1" type="ORF">PRZ03_20135</name>
</gene>
<sequence>MREPASESLPALSVKTRFLAKLREYAPLLVIVLLVLGGSQAARDWQARAQAEKLRASVQPGDIVMLSSTDCVFCRRARSWLDAERISYSECFIETNAACADLYRAQMSPGTPTFLVRGQRIVGFDKQRMVELLTAGAKA</sequence>
<dbReference type="EMBL" id="JAQQXT010000015">
    <property type="protein sequence ID" value="MDC8773883.1"/>
    <property type="molecule type" value="Genomic_DNA"/>
</dbReference>
<organism evidence="1 2">
    <name type="scientific">Roseateles albus</name>
    <dbReference type="NCBI Taxonomy" id="2987525"/>
    <lineage>
        <taxon>Bacteria</taxon>
        <taxon>Pseudomonadati</taxon>
        <taxon>Pseudomonadota</taxon>
        <taxon>Betaproteobacteria</taxon>
        <taxon>Burkholderiales</taxon>
        <taxon>Sphaerotilaceae</taxon>
        <taxon>Roseateles</taxon>
    </lineage>
</organism>
<keyword evidence="2" id="KW-1185">Reference proteome</keyword>
<comment type="caution">
    <text evidence="1">The sequence shown here is derived from an EMBL/GenBank/DDBJ whole genome shotgun (WGS) entry which is preliminary data.</text>
</comment>
<dbReference type="SUPFAM" id="SSF52833">
    <property type="entry name" value="Thioredoxin-like"/>
    <property type="match status" value="1"/>
</dbReference>
<evidence type="ECO:0000313" key="2">
    <source>
        <dbReference type="Proteomes" id="UP001221189"/>
    </source>
</evidence>
<evidence type="ECO:0000313" key="1">
    <source>
        <dbReference type="EMBL" id="MDC8773883.1"/>
    </source>
</evidence>
<dbReference type="RefSeq" id="WP_273601975.1">
    <property type="nucleotide sequence ID" value="NZ_JAQQXT010000015.1"/>
</dbReference>
<dbReference type="CDD" id="cd02976">
    <property type="entry name" value="NrdH"/>
    <property type="match status" value="1"/>
</dbReference>
<protein>
    <submittedName>
        <fullName evidence="1">Glutaredoxin family protein</fullName>
    </submittedName>
</protein>
<proteinExistence type="predicted"/>